<evidence type="ECO:0000313" key="1">
    <source>
        <dbReference type="EMBL" id="KAI6081539.1"/>
    </source>
</evidence>
<sequence length="447" mass="50905">MRGQAMISLKYKSAYIGYLPRNIYITSIICRCIANRLRARFHHTQSTTHNSQPTSNPLRPTMADHSFLIEYLSQPRQVDDETRFRLISACQDVIESLESPLVTARKHSFLMLDQAVTRAAIQLNIFSLLVERGHSCTTQQLVDSIGPSCDVAVLSRLLRYLVSPLRLIKEEGPDLWSVTQPGRVFADPRFKASVVMYYDACGPAFFELPKWLCTTPLDRAATSFEAALPDEDGFFPWLQKDDARLQAFHTWMDVLKTHQFDSLDSIDFNRWMSDDISDDEVAFVDIGGGKGNQCVAVRKQRGPRPGRVIDQDRSEVVQSAQASLEEEKVEVMAHDFFAEQPIKGARVYHFRQVFHDWPDEDCVKILERTREAMSSSSTLLIDEVVVPETGAHWMVTQRDLSMMALFNSKERTESQWEELLSQAHLRVVGVHCYDKKVLACVIEAKIG</sequence>
<keyword evidence="1" id="KW-0808">Transferase</keyword>
<keyword evidence="2" id="KW-1185">Reference proteome</keyword>
<name>A0ACC0CMB5_9PEZI</name>
<protein>
    <submittedName>
        <fullName evidence="1">S-adenosyl-L-methionine-dependent methyltransferase</fullName>
    </submittedName>
</protein>
<gene>
    <name evidence="1" type="ORF">F4821DRAFT_249097</name>
</gene>
<proteinExistence type="predicted"/>
<accession>A0ACC0CMB5</accession>
<dbReference type="Proteomes" id="UP001497680">
    <property type="component" value="Unassembled WGS sequence"/>
</dbReference>
<evidence type="ECO:0000313" key="2">
    <source>
        <dbReference type="Proteomes" id="UP001497680"/>
    </source>
</evidence>
<dbReference type="EMBL" id="MU394393">
    <property type="protein sequence ID" value="KAI6081539.1"/>
    <property type="molecule type" value="Genomic_DNA"/>
</dbReference>
<reference evidence="1 2" key="1">
    <citation type="journal article" date="2022" name="New Phytol.">
        <title>Ecological generalism drives hyperdiversity of secondary metabolite gene clusters in xylarialean endophytes.</title>
        <authorList>
            <person name="Franco M.E.E."/>
            <person name="Wisecaver J.H."/>
            <person name="Arnold A.E."/>
            <person name="Ju Y.M."/>
            <person name="Slot J.C."/>
            <person name="Ahrendt S."/>
            <person name="Moore L.P."/>
            <person name="Eastman K.E."/>
            <person name="Scott K."/>
            <person name="Konkel Z."/>
            <person name="Mondo S.J."/>
            <person name="Kuo A."/>
            <person name="Hayes R.D."/>
            <person name="Haridas S."/>
            <person name="Andreopoulos B."/>
            <person name="Riley R."/>
            <person name="LaButti K."/>
            <person name="Pangilinan J."/>
            <person name="Lipzen A."/>
            <person name="Amirebrahimi M."/>
            <person name="Yan J."/>
            <person name="Adam C."/>
            <person name="Keymanesh K."/>
            <person name="Ng V."/>
            <person name="Louie K."/>
            <person name="Northen T."/>
            <person name="Drula E."/>
            <person name="Henrissat B."/>
            <person name="Hsieh H.M."/>
            <person name="Youens-Clark K."/>
            <person name="Lutzoni F."/>
            <person name="Miadlikowska J."/>
            <person name="Eastwood D.C."/>
            <person name="Hamelin R.C."/>
            <person name="Grigoriev I.V."/>
            <person name="U'Ren J.M."/>
        </authorList>
    </citation>
    <scope>NUCLEOTIDE SEQUENCE [LARGE SCALE GENOMIC DNA]</scope>
    <source>
        <strain evidence="1 2">ER1909</strain>
    </source>
</reference>
<comment type="caution">
    <text evidence="1">The sequence shown here is derived from an EMBL/GenBank/DDBJ whole genome shotgun (WGS) entry which is preliminary data.</text>
</comment>
<organism evidence="1 2">
    <name type="scientific">Hypoxylon rubiginosum</name>
    <dbReference type="NCBI Taxonomy" id="110542"/>
    <lineage>
        <taxon>Eukaryota</taxon>
        <taxon>Fungi</taxon>
        <taxon>Dikarya</taxon>
        <taxon>Ascomycota</taxon>
        <taxon>Pezizomycotina</taxon>
        <taxon>Sordariomycetes</taxon>
        <taxon>Xylariomycetidae</taxon>
        <taxon>Xylariales</taxon>
        <taxon>Hypoxylaceae</taxon>
        <taxon>Hypoxylon</taxon>
    </lineage>
</organism>
<keyword evidence="1" id="KW-0489">Methyltransferase</keyword>